<evidence type="ECO:0000313" key="3">
    <source>
        <dbReference type="Proteomes" id="UP001327560"/>
    </source>
</evidence>
<dbReference type="EMBL" id="CP136893">
    <property type="protein sequence ID" value="WOL04566.1"/>
    <property type="molecule type" value="Genomic_DNA"/>
</dbReference>
<accession>A0AAQ3Q9Q5</accession>
<dbReference type="AlphaFoldDB" id="A0AAQ3Q9Q5"/>
<reference evidence="2 3" key="1">
    <citation type="submission" date="2023-10" db="EMBL/GenBank/DDBJ databases">
        <title>Chromosome-scale genome assembly provides insights into flower coloration mechanisms of Canna indica.</title>
        <authorList>
            <person name="Li C."/>
        </authorList>
    </citation>
    <scope>NUCLEOTIDE SEQUENCE [LARGE SCALE GENOMIC DNA]</scope>
    <source>
        <tissue evidence="2">Flower</tissue>
    </source>
</reference>
<dbReference type="PANTHER" id="PTHR33882:SF11">
    <property type="entry name" value="RPM1-INTERACTING PROTEIN 4 (RIN4) FAMILY PROTEIN"/>
    <property type="match status" value="1"/>
</dbReference>
<dbReference type="InterPro" id="IPR008700">
    <property type="entry name" value="TypeIII_avirulence_cleave"/>
</dbReference>
<name>A0AAQ3Q9Q5_9LILI</name>
<dbReference type="PANTHER" id="PTHR33882">
    <property type="entry name" value="PATHOGENIC TYPE III EFFECTOR AVIRULENCE FACTOR AVR AVRRPT-CLEAVAGE: CLEAVAGE SITE PROTEIN"/>
    <property type="match status" value="1"/>
</dbReference>
<evidence type="ECO:0000259" key="1">
    <source>
        <dbReference type="Pfam" id="PF05627"/>
    </source>
</evidence>
<organism evidence="2 3">
    <name type="scientific">Canna indica</name>
    <name type="common">Indian-shot</name>
    <dbReference type="NCBI Taxonomy" id="4628"/>
    <lineage>
        <taxon>Eukaryota</taxon>
        <taxon>Viridiplantae</taxon>
        <taxon>Streptophyta</taxon>
        <taxon>Embryophyta</taxon>
        <taxon>Tracheophyta</taxon>
        <taxon>Spermatophyta</taxon>
        <taxon>Magnoliopsida</taxon>
        <taxon>Liliopsida</taxon>
        <taxon>Zingiberales</taxon>
        <taxon>Cannaceae</taxon>
        <taxon>Canna</taxon>
    </lineage>
</organism>
<protein>
    <recommendedName>
        <fullName evidence="1">RIN4 pathogenic type III effector avirulence factor Avr cleavage site domain-containing protein</fullName>
    </recommendedName>
</protein>
<feature type="domain" description="RIN4 pathogenic type III effector avirulence factor Avr cleavage site" evidence="1">
    <location>
        <begin position="8"/>
        <end position="38"/>
    </location>
</feature>
<sequence length="94" mass="10583">MESKSGIKSVPRFGGWDNKKTETPDYTLVFSQARANRRFNKSGWRPASLGGEEEFVTFANLKNNADDDSNTNMIKEIDYTSGTEEVAVNRDSKK</sequence>
<evidence type="ECO:0000313" key="2">
    <source>
        <dbReference type="EMBL" id="WOL04566.1"/>
    </source>
</evidence>
<keyword evidence="3" id="KW-1185">Reference proteome</keyword>
<dbReference type="Proteomes" id="UP001327560">
    <property type="component" value="Chromosome 4"/>
</dbReference>
<dbReference type="Pfam" id="PF05627">
    <property type="entry name" value="AvrRpt-cleavage"/>
    <property type="match status" value="1"/>
</dbReference>
<proteinExistence type="predicted"/>
<gene>
    <name evidence="2" type="ORF">Cni_G13287</name>
</gene>